<comment type="caution">
    <text evidence="3">The sequence shown here is derived from an EMBL/GenBank/DDBJ whole genome shotgun (WGS) entry which is preliminary data.</text>
</comment>
<dbReference type="PANTHER" id="PTHR33055">
    <property type="entry name" value="TRANSPOSASE FOR INSERTION SEQUENCE ELEMENT IS1111A"/>
    <property type="match status" value="1"/>
</dbReference>
<dbReference type="Proteomes" id="UP001161691">
    <property type="component" value="Unassembled WGS sequence"/>
</dbReference>
<dbReference type="InterPro" id="IPR047650">
    <property type="entry name" value="Transpos_IS110"/>
</dbReference>
<dbReference type="RefSeq" id="WP_282911754.1">
    <property type="nucleotide sequence ID" value="NZ_JAGRPV010000001.1"/>
</dbReference>
<feature type="domain" description="Transposase IS116/IS110/IS902 C-terminal" evidence="2">
    <location>
        <begin position="205"/>
        <end position="234"/>
    </location>
</feature>
<keyword evidence="4" id="KW-1185">Reference proteome</keyword>
<dbReference type="PANTHER" id="PTHR33055:SF15">
    <property type="entry name" value="TRANSPOSASE-RELATED"/>
    <property type="match status" value="1"/>
</dbReference>
<evidence type="ECO:0000313" key="4">
    <source>
        <dbReference type="Proteomes" id="UP001161691"/>
    </source>
</evidence>
<organism evidence="3 4">
    <name type="scientific">Cohnella hashimotonis</name>
    <dbReference type="NCBI Taxonomy" id="2826895"/>
    <lineage>
        <taxon>Bacteria</taxon>
        <taxon>Bacillati</taxon>
        <taxon>Bacillota</taxon>
        <taxon>Bacilli</taxon>
        <taxon>Bacillales</taxon>
        <taxon>Paenibacillaceae</taxon>
        <taxon>Cohnella</taxon>
    </lineage>
</organism>
<protein>
    <submittedName>
        <fullName evidence="3">Transposase</fullName>
    </submittedName>
</protein>
<feature type="domain" description="Transposase IS110-like N-terminal" evidence="1">
    <location>
        <begin position="3"/>
        <end position="96"/>
    </location>
</feature>
<dbReference type="EMBL" id="JAGRPV010000001">
    <property type="protein sequence ID" value="MDI4649090.1"/>
    <property type="molecule type" value="Genomic_DNA"/>
</dbReference>
<evidence type="ECO:0000259" key="2">
    <source>
        <dbReference type="Pfam" id="PF02371"/>
    </source>
</evidence>
<dbReference type="InterPro" id="IPR002525">
    <property type="entry name" value="Transp_IS110-like_N"/>
</dbReference>
<reference evidence="3" key="1">
    <citation type="submission" date="2023-04" db="EMBL/GenBank/DDBJ databases">
        <title>Comparative genomic analysis of Cohnella hashimotonis sp. nov., isolated from the International Space Station.</title>
        <authorList>
            <person name="Venkateswaran K."/>
            <person name="Simpson A."/>
        </authorList>
    </citation>
    <scope>NUCLEOTIDE SEQUENCE</scope>
    <source>
        <strain evidence="3">F6_2S_P_1</strain>
    </source>
</reference>
<name>A0ABT6TRX5_9BACL</name>
<proteinExistence type="predicted"/>
<accession>A0ABT6TRX5</accession>
<dbReference type="Pfam" id="PF01548">
    <property type="entry name" value="DEDD_Tnp_IS110"/>
    <property type="match status" value="1"/>
</dbReference>
<sequence>MGLVALLQKHGYEVIALNPLIPQRARKSKLRKVKTDTEDAKHLAELYYKDELQPGPAKRSMELDELRFLSRQHQMINHSYVQAQLNFQSILDQLFPLYTNIFGQLFSATALEVLRKYPTPKFVLSTTTEEITDTIMTFCNRSINWESSKATAIVAAAKSSLIIDPNASQVTALRLMINLLMEYQSHLANLEQEIQKKASCIAGYELLRSIPGIGPKLAAVILSEIGDISSFDHALLRASAHGRSRTTCRISTAWRSRQPLISM</sequence>
<evidence type="ECO:0000259" key="1">
    <source>
        <dbReference type="Pfam" id="PF01548"/>
    </source>
</evidence>
<gene>
    <name evidence="3" type="ORF">KB449_29395</name>
</gene>
<evidence type="ECO:0000313" key="3">
    <source>
        <dbReference type="EMBL" id="MDI4649090.1"/>
    </source>
</evidence>
<dbReference type="Pfam" id="PF02371">
    <property type="entry name" value="Transposase_20"/>
    <property type="match status" value="1"/>
</dbReference>
<dbReference type="InterPro" id="IPR003346">
    <property type="entry name" value="Transposase_20"/>
</dbReference>